<name>A0ABY0IC00_9BACT</name>
<keyword evidence="3" id="KW-1185">Reference proteome</keyword>
<protein>
    <submittedName>
        <fullName evidence="2">Uncharacterized protein</fullName>
    </submittedName>
</protein>
<feature type="chain" id="PRO_5045581449" evidence="1">
    <location>
        <begin position="19"/>
        <end position="119"/>
    </location>
</feature>
<dbReference type="Proteomes" id="UP000443582">
    <property type="component" value="Unassembled WGS sequence"/>
</dbReference>
<gene>
    <name evidence="2" type="ORF">DAY19_10890</name>
</gene>
<reference evidence="3" key="1">
    <citation type="journal article" date="2019" name="Int. J. Syst. Evol. Microbiol.">
        <title>Halobacteriovorax valvorus sp. nov., a novel prokaryotic predator isolated from coastal seawater of China.</title>
        <authorList>
            <person name="Chen M.-X."/>
        </authorList>
    </citation>
    <scope>NUCLEOTIDE SEQUENCE [LARGE SCALE GENOMIC DNA]</scope>
    <source>
        <strain evidence="3">BL9</strain>
    </source>
</reference>
<accession>A0ABY0IC00</accession>
<sequence length="119" mass="13474">MKNLVMALVCAFSLNANAGISIGFPGDISFPDMRDIEESQRIFQEAVETLIESKEVASVVSEVEQGHRSTCVALEDKASRGLIWFKLRYRCEGERDFTLTVKSRLKKDSIIVKEYKIKL</sequence>
<organism evidence="2 3">
    <name type="scientific">Halobacteriovorax vibrionivorans</name>
    <dbReference type="NCBI Taxonomy" id="2152716"/>
    <lineage>
        <taxon>Bacteria</taxon>
        <taxon>Pseudomonadati</taxon>
        <taxon>Bdellovibrionota</taxon>
        <taxon>Bacteriovoracia</taxon>
        <taxon>Bacteriovoracales</taxon>
        <taxon>Halobacteriovoraceae</taxon>
        <taxon>Halobacteriovorax</taxon>
    </lineage>
</organism>
<keyword evidence="1" id="KW-0732">Signal</keyword>
<evidence type="ECO:0000313" key="2">
    <source>
        <dbReference type="EMBL" id="RZF20486.1"/>
    </source>
</evidence>
<comment type="caution">
    <text evidence="2">The sequence shown here is derived from an EMBL/GenBank/DDBJ whole genome shotgun (WGS) entry which is preliminary data.</text>
</comment>
<feature type="signal peptide" evidence="1">
    <location>
        <begin position="1"/>
        <end position="18"/>
    </location>
</feature>
<evidence type="ECO:0000313" key="3">
    <source>
        <dbReference type="Proteomes" id="UP000443582"/>
    </source>
</evidence>
<evidence type="ECO:0000256" key="1">
    <source>
        <dbReference type="SAM" id="SignalP"/>
    </source>
</evidence>
<dbReference type="EMBL" id="QDKL01000003">
    <property type="protein sequence ID" value="RZF20486.1"/>
    <property type="molecule type" value="Genomic_DNA"/>
</dbReference>
<proteinExistence type="predicted"/>
<dbReference type="RefSeq" id="WP_115362343.1">
    <property type="nucleotide sequence ID" value="NZ_QDKL01000003.1"/>
</dbReference>